<dbReference type="KEGG" id="buo:BRPE64_BCDS03420"/>
<evidence type="ECO:0000313" key="2">
    <source>
        <dbReference type="Proteomes" id="UP000013966"/>
    </source>
</evidence>
<sequence>MIIYHRGAAFQPSVTRVGNAFVATASILEEDGHATSLGTLGAFVSKDGALGFAVRCATAFIDGDDLPLPPFPIALIPS</sequence>
<organism evidence="1 2">
    <name type="scientific">Caballeronia insecticola</name>
    <dbReference type="NCBI Taxonomy" id="758793"/>
    <lineage>
        <taxon>Bacteria</taxon>
        <taxon>Pseudomonadati</taxon>
        <taxon>Pseudomonadota</taxon>
        <taxon>Betaproteobacteria</taxon>
        <taxon>Burkholderiales</taxon>
        <taxon>Burkholderiaceae</taxon>
        <taxon>Caballeronia</taxon>
    </lineage>
</organism>
<dbReference type="PATRIC" id="fig|758793.3.peg.3251"/>
<protein>
    <submittedName>
        <fullName evidence="1">Uncharacterized protein</fullName>
    </submittedName>
</protein>
<reference evidence="1 2" key="2">
    <citation type="journal article" date="2018" name="Int. J. Syst. Evol. Microbiol.">
        <title>Burkholderia insecticola sp. nov., a gut symbiotic bacterium of the bean bug Riptortus pedestris.</title>
        <authorList>
            <person name="Takeshita K."/>
            <person name="Tamaki H."/>
            <person name="Ohbayashi T."/>
            <person name="Meng X.-Y."/>
            <person name="Sone T."/>
            <person name="Mitani Y."/>
            <person name="Peeters C."/>
            <person name="Kikuchi Y."/>
            <person name="Vandamme P."/>
        </authorList>
    </citation>
    <scope>NUCLEOTIDE SEQUENCE [LARGE SCALE GENOMIC DNA]</scope>
    <source>
        <strain evidence="1">RPE64</strain>
    </source>
</reference>
<dbReference type="RefSeq" id="WP_016354434.1">
    <property type="nucleotide sequence ID" value="NC_021294.1"/>
</dbReference>
<reference evidence="1 2" key="1">
    <citation type="journal article" date="2013" name="Genome Announc.">
        <title>Complete Genome Sequence of Burkholderia sp. Strain RPE64, Bacterial Symbiont of the Bean Bug Riptortus pedestris.</title>
        <authorList>
            <person name="Shibata T.F."/>
            <person name="Maeda T."/>
            <person name="Nikoh N."/>
            <person name="Yamaguchi K."/>
            <person name="Oshima K."/>
            <person name="Hattori M."/>
            <person name="Nishiyama T."/>
            <person name="Hasebe M."/>
            <person name="Fukatsu T."/>
            <person name="Kikuchi Y."/>
            <person name="Shigenobu S."/>
        </authorList>
    </citation>
    <scope>NUCLEOTIDE SEQUENCE [LARGE SCALE GENOMIC DNA]</scope>
</reference>
<dbReference type="AlphaFoldDB" id="R4WKC9"/>
<dbReference type="EMBL" id="AP013059">
    <property type="protein sequence ID" value="BAN25003.1"/>
    <property type="molecule type" value="Genomic_DNA"/>
</dbReference>
<dbReference type="HOGENOM" id="CLU_174594_0_0_4"/>
<gene>
    <name evidence="1" type="ORF">BRPE64_BCDS03420</name>
</gene>
<evidence type="ECO:0000313" key="1">
    <source>
        <dbReference type="EMBL" id="BAN25003.1"/>
    </source>
</evidence>
<dbReference type="OrthoDB" id="9132596at2"/>
<proteinExistence type="predicted"/>
<dbReference type="Proteomes" id="UP000013966">
    <property type="component" value="Chromosome 2"/>
</dbReference>
<keyword evidence="2" id="KW-1185">Reference proteome</keyword>
<name>R4WKC9_9BURK</name>
<accession>R4WKC9</accession>